<sequence>MKYLEISTKDLFEYKFTASRDNKIRSFWLIIIKSMSQELKNEVRHKQTDLEKVELNTYKFITKSASQNLEEFLNQFTIRLITSETDSLFNFHLFI</sequence>
<dbReference type="EMBL" id="JAGQLJ010000153">
    <property type="protein sequence ID" value="MCA9381660.1"/>
    <property type="molecule type" value="Genomic_DNA"/>
</dbReference>
<name>A0A955RHT2_9BACT</name>
<accession>A0A955RHT2</accession>
<reference evidence="1" key="2">
    <citation type="journal article" date="2021" name="Microbiome">
        <title>Successional dynamics and alternative stable states in a saline activated sludge microbial community over 9 years.</title>
        <authorList>
            <person name="Wang Y."/>
            <person name="Ye J."/>
            <person name="Ju F."/>
            <person name="Liu L."/>
            <person name="Boyd J.A."/>
            <person name="Deng Y."/>
            <person name="Parks D.H."/>
            <person name="Jiang X."/>
            <person name="Yin X."/>
            <person name="Woodcroft B.J."/>
            <person name="Tyson G.W."/>
            <person name="Hugenholtz P."/>
            <person name="Polz M.F."/>
            <person name="Zhang T."/>
        </authorList>
    </citation>
    <scope>NUCLEOTIDE SEQUENCE</scope>
    <source>
        <strain evidence="1">HKST-UBA13</strain>
    </source>
</reference>
<proteinExistence type="predicted"/>
<dbReference type="AlphaFoldDB" id="A0A955RHT2"/>
<protein>
    <submittedName>
        <fullName evidence="1">Uncharacterized protein</fullName>
    </submittedName>
</protein>
<reference evidence="1" key="1">
    <citation type="submission" date="2020-04" db="EMBL/GenBank/DDBJ databases">
        <authorList>
            <person name="Zhang T."/>
        </authorList>
    </citation>
    <scope>NUCLEOTIDE SEQUENCE</scope>
    <source>
        <strain evidence="1">HKST-UBA13</strain>
    </source>
</reference>
<organism evidence="1 2">
    <name type="scientific">Candidatus Dojkabacteria bacterium</name>
    <dbReference type="NCBI Taxonomy" id="2099670"/>
    <lineage>
        <taxon>Bacteria</taxon>
        <taxon>Candidatus Dojkabacteria</taxon>
    </lineage>
</organism>
<dbReference type="Proteomes" id="UP000775877">
    <property type="component" value="Unassembled WGS sequence"/>
</dbReference>
<evidence type="ECO:0000313" key="2">
    <source>
        <dbReference type="Proteomes" id="UP000775877"/>
    </source>
</evidence>
<comment type="caution">
    <text evidence="1">The sequence shown here is derived from an EMBL/GenBank/DDBJ whole genome shotgun (WGS) entry which is preliminary data.</text>
</comment>
<evidence type="ECO:0000313" key="1">
    <source>
        <dbReference type="EMBL" id="MCA9381660.1"/>
    </source>
</evidence>
<gene>
    <name evidence="1" type="ORF">KC678_05320</name>
</gene>